<evidence type="ECO:0000256" key="12">
    <source>
        <dbReference type="ARBA" id="ARBA00023004"/>
    </source>
</evidence>
<comment type="function">
    <text evidence="15">Involved in the biosynthesis of pyridine alkaloid natural products, leading mainly to the production of anabasine, anatabine, nicotine and nornicotine, effective deterrents against herbivores with antiparasitic and pesticide properties (neurotoxins); nornicotine serves as the precursor in the synthesis of the carcinogen compound N'-nitrosonornicotine (NNN). Catalyzes the condensation of iminoaspartate with dihydroxyacetone phosphate to form quinolinate.</text>
</comment>
<dbReference type="InterPro" id="IPR036094">
    <property type="entry name" value="NadA_sf"/>
</dbReference>
<accession>A0AAV1E1H3</accession>
<evidence type="ECO:0000256" key="13">
    <source>
        <dbReference type="ARBA" id="ARBA00023014"/>
    </source>
</evidence>
<keyword evidence="13" id="KW-0411">Iron-sulfur</keyword>
<gene>
    <name evidence="19" type="ORF">OLC1_LOCUS19910</name>
</gene>
<comment type="cofactor">
    <cofactor evidence="1">
        <name>[4Fe-4S] cluster</name>
        <dbReference type="ChEBI" id="CHEBI:49883"/>
    </cofactor>
</comment>
<comment type="similarity">
    <text evidence="16">Belongs to the quinolinate synthase family. Type 1 subfamily.</text>
</comment>
<comment type="pathway">
    <text evidence="3">Cofactor biosynthesis; NAD(+) biosynthesis; quinolinate from iminoaspartate: step 1/1.</text>
</comment>
<evidence type="ECO:0000256" key="7">
    <source>
        <dbReference type="ARBA" id="ARBA00022640"/>
    </source>
</evidence>
<keyword evidence="9" id="KW-0808">Transferase</keyword>
<evidence type="ECO:0000256" key="11">
    <source>
        <dbReference type="ARBA" id="ARBA00022946"/>
    </source>
</evidence>
<keyword evidence="7" id="KW-0934">Plastid</keyword>
<evidence type="ECO:0000259" key="18">
    <source>
        <dbReference type="Pfam" id="PF02657"/>
    </source>
</evidence>
<dbReference type="InterPro" id="IPR003808">
    <property type="entry name" value="Fe-S_metab-assoc_dom"/>
</dbReference>
<dbReference type="Gene3D" id="3.90.1010.10">
    <property type="match status" value="1"/>
</dbReference>
<dbReference type="EMBL" id="OX459124">
    <property type="protein sequence ID" value="CAI9112788.1"/>
    <property type="molecule type" value="Genomic_DNA"/>
</dbReference>
<evidence type="ECO:0000256" key="6">
    <source>
        <dbReference type="ARBA" id="ARBA00022528"/>
    </source>
</evidence>
<evidence type="ECO:0000313" key="20">
    <source>
        <dbReference type="Proteomes" id="UP001161247"/>
    </source>
</evidence>
<dbReference type="EC" id="2.5.1.72" evidence="4"/>
<evidence type="ECO:0000256" key="5">
    <source>
        <dbReference type="ARBA" id="ARBA00022485"/>
    </source>
</evidence>
<dbReference type="SUPFAM" id="SSF82649">
    <property type="entry name" value="SufE/NifU"/>
    <property type="match status" value="1"/>
</dbReference>
<keyword evidence="20" id="KW-1185">Reference proteome</keyword>
<evidence type="ECO:0000256" key="9">
    <source>
        <dbReference type="ARBA" id="ARBA00022679"/>
    </source>
</evidence>
<comment type="catalytic activity">
    <reaction evidence="14">
        <text>iminosuccinate + dihydroxyacetone phosphate = quinolinate + phosphate + 2 H2O + H(+)</text>
        <dbReference type="Rhea" id="RHEA:25888"/>
        <dbReference type="ChEBI" id="CHEBI:15377"/>
        <dbReference type="ChEBI" id="CHEBI:15378"/>
        <dbReference type="ChEBI" id="CHEBI:29959"/>
        <dbReference type="ChEBI" id="CHEBI:43474"/>
        <dbReference type="ChEBI" id="CHEBI:57642"/>
        <dbReference type="ChEBI" id="CHEBI:77875"/>
        <dbReference type="EC" id="2.5.1.72"/>
    </reaction>
</comment>
<keyword evidence="6" id="KW-0150">Chloroplast</keyword>
<name>A0AAV1E1H3_OLDCO</name>
<dbReference type="FunFam" id="3.40.50.10800:FF:000008">
    <property type="entry name" value="Quinolinate synthase chloroplastic"/>
    <property type="match status" value="1"/>
</dbReference>
<keyword evidence="5" id="KW-0004">4Fe-4S</keyword>
<sequence length="735" mass="79714">METSGIALRASSSKFFANSLNPLNSIPRNPQPCFSFLKSATFIKCIQTSSNMDPNSGSSLKPTSDGKKIPSFSCSAVTSFPSHQQQSDVASIDTRKKKLQNLISEIQALKEPMDRVKLVVNFASQCPPMEKSLKTAENRVPGCTAQVWLHVTVDNDLRMRFLADSDSEITKGLCACLISVLDGATAEEVLELKTEDLGGLSVAGFYGKTASRANTWHNVLLSMQKRTKALVAEREGRPRSEAFPSLVISSDGIEAKGSYALAQAMFLSPEESKVQEIANLLKEKKIGVVAHFYMDPEVQGVLTAAQKLWPHIHISDSLVMADSAVNMAKAGCKFITVLGVDFMSENVRAILDQAGFSEVGVYRMSDERIGCSLADAASSPAYMDYLSAASCSSPSLHVVYINTSLETKAYSHELVPTITCTSSNVVQTVLQAFAEVPKLNVWYGPDSYMGANIAELFRQMTTMTDEEIAAVHPKHNRSTIKSLLPRLHYFQDGTCIVHHLFGHEVVQKINELYCDAFLTAHFEVPGEMFSLAMEAQRRGMGVVGSTKNILDFITQRLQEALERNKDDHLQFVLGTESGMVTSIVAAVRELLGSVSSSSSGNAKISVEIIFPVSSDSVTTQTSSSPGKGSGDFGSLTGLSVIPGVTSGEGCSIHGGCASCPYMKMNSLNSLLKVCHSLPNNKSNLLAYEAGRFSLKTPNGKLIADVGCEPILHMRHFQATKTLPEKLIHQICHPNQ</sequence>
<keyword evidence="12" id="KW-0408">Iron</keyword>
<keyword evidence="8" id="KW-0662">Pyridine nucleotide biosynthesis</keyword>
<evidence type="ECO:0000256" key="2">
    <source>
        <dbReference type="ARBA" id="ARBA00004229"/>
    </source>
</evidence>
<dbReference type="AlphaFoldDB" id="A0AAV1E1H3"/>
<dbReference type="GO" id="GO:0008987">
    <property type="term" value="F:quinolinate synthetase A activity"/>
    <property type="evidence" value="ECO:0007669"/>
    <property type="project" value="InterPro"/>
</dbReference>
<dbReference type="Gene3D" id="3.40.50.10800">
    <property type="entry name" value="NadA-like"/>
    <property type="match status" value="3"/>
</dbReference>
<protein>
    <recommendedName>
        <fullName evidence="17">Quinolinate synthase, chloroplastic</fullName>
        <ecNumber evidence="4">2.5.1.72</ecNumber>
    </recommendedName>
</protein>
<dbReference type="Pfam" id="PF02445">
    <property type="entry name" value="NadA"/>
    <property type="match status" value="1"/>
</dbReference>
<feature type="domain" description="Fe-S metabolism associated" evidence="18">
    <location>
        <begin position="104"/>
        <end position="225"/>
    </location>
</feature>
<evidence type="ECO:0000256" key="17">
    <source>
        <dbReference type="ARBA" id="ARBA00073351"/>
    </source>
</evidence>
<dbReference type="Pfam" id="PF02657">
    <property type="entry name" value="SufE"/>
    <property type="match status" value="1"/>
</dbReference>
<keyword evidence="11" id="KW-0809">Transit peptide</keyword>
<organism evidence="19 20">
    <name type="scientific">Oldenlandia corymbosa var. corymbosa</name>
    <dbReference type="NCBI Taxonomy" id="529605"/>
    <lineage>
        <taxon>Eukaryota</taxon>
        <taxon>Viridiplantae</taxon>
        <taxon>Streptophyta</taxon>
        <taxon>Embryophyta</taxon>
        <taxon>Tracheophyta</taxon>
        <taxon>Spermatophyta</taxon>
        <taxon>Magnoliopsida</taxon>
        <taxon>eudicotyledons</taxon>
        <taxon>Gunneridae</taxon>
        <taxon>Pentapetalae</taxon>
        <taxon>asterids</taxon>
        <taxon>lamiids</taxon>
        <taxon>Gentianales</taxon>
        <taxon>Rubiaceae</taxon>
        <taxon>Rubioideae</taxon>
        <taxon>Spermacoceae</taxon>
        <taxon>Hedyotis-Oldenlandia complex</taxon>
        <taxon>Oldenlandia</taxon>
    </lineage>
</organism>
<dbReference type="InterPro" id="IPR003473">
    <property type="entry name" value="NadA"/>
</dbReference>
<keyword evidence="10" id="KW-0479">Metal-binding</keyword>
<reference evidence="19" key="1">
    <citation type="submission" date="2023-03" db="EMBL/GenBank/DDBJ databases">
        <authorList>
            <person name="Julca I."/>
        </authorList>
    </citation>
    <scope>NUCLEOTIDE SEQUENCE</scope>
</reference>
<evidence type="ECO:0000256" key="16">
    <source>
        <dbReference type="ARBA" id="ARBA00061471"/>
    </source>
</evidence>
<evidence type="ECO:0000256" key="15">
    <source>
        <dbReference type="ARBA" id="ARBA00053152"/>
    </source>
</evidence>
<dbReference type="GO" id="GO:0046872">
    <property type="term" value="F:metal ion binding"/>
    <property type="evidence" value="ECO:0007669"/>
    <property type="project" value="UniProtKB-KW"/>
</dbReference>
<comment type="subcellular location">
    <subcellularLocation>
        <location evidence="2">Plastid</location>
        <location evidence="2">Chloroplast</location>
    </subcellularLocation>
</comment>
<dbReference type="FunFam" id="3.40.50.10800:FF:000006">
    <property type="entry name" value="Quinolinate synthase, chloroplastic"/>
    <property type="match status" value="1"/>
</dbReference>
<evidence type="ECO:0000313" key="19">
    <source>
        <dbReference type="EMBL" id="CAI9112788.1"/>
    </source>
</evidence>
<proteinExistence type="inferred from homology"/>
<evidence type="ECO:0000256" key="3">
    <source>
        <dbReference type="ARBA" id="ARBA00005065"/>
    </source>
</evidence>
<dbReference type="Proteomes" id="UP001161247">
    <property type="component" value="Chromosome 7"/>
</dbReference>
<dbReference type="GO" id="GO:0009507">
    <property type="term" value="C:chloroplast"/>
    <property type="evidence" value="ECO:0007669"/>
    <property type="project" value="UniProtKB-SubCell"/>
</dbReference>
<dbReference type="PANTHER" id="PTHR30573:SF0">
    <property type="entry name" value="QUINOLINATE SYNTHASE, CHLOROPLASTIC"/>
    <property type="match status" value="1"/>
</dbReference>
<evidence type="ECO:0000256" key="4">
    <source>
        <dbReference type="ARBA" id="ARBA00012669"/>
    </source>
</evidence>
<evidence type="ECO:0000256" key="10">
    <source>
        <dbReference type="ARBA" id="ARBA00022723"/>
    </source>
</evidence>
<dbReference type="PANTHER" id="PTHR30573">
    <property type="entry name" value="QUINOLINATE SYNTHETASE A"/>
    <property type="match status" value="1"/>
</dbReference>
<evidence type="ECO:0000256" key="14">
    <source>
        <dbReference type="ARBA" id="ARBA00052166"/>
    </source>
</evidence>
<evidence type="ECO:0000256" key="1">
    <source>
        <dbReference type="ARBA" id="ARBA00001966"/>
    </source>
</evidence>
<dbReference type="GO" id="GO:0051539">
    <property type="term" value="F:4 iron, 4 sulfur cluster binding"/>
    <property type="evidence" value="ECO:0007669"/>
    <property type="project" value="UniProtKB-KW"/>
</dbReference>
<dbReference type="GO" id="GO:0034628">
    <property type="term" value="P:'de novo' NAD+ biosynthetic process from L-aspartate"/>
    <property type="evidence" value="ECO:0007669"/>
    <property type="project" value="TreeGrafter"/>
</dbReference>
<dbReference type="SUPFAM" id="SSF142754">
    <property type="entry name" value="NadA-like"/>
    <property type="match status" value="1"/>
</dbReference>
<evidence type="ECO:0000256" key="8">
    <source>
        <dbReference type="ARBA" id="ARBA00022642"/>
    </source>
</evidence>